<proteinExistence type="predicted"/>
<evidence type="ECO:0000313" key="1">
    <source>
        <dbReference type="EMBL" id="EPS25211.1"/>
    </source>
</evidence>
<organism evidence="1 2">
    <name type="scientific">Penicillium oxalicum (strain 114-2 / CGMCC 5302)</name>
    <name type="common">Penicillium decumbens</name>
    <dbReference type="NCBI Taxonomy" id="933388"/>
    <lineage>
        <taxon>Eukaryota</taxon>
        <taxon>Fungi</taxon>
        <taxon>Dikarya</taxon>
        <taxon>Ascomycota</taxon>
        <taxon>Pezizomycotina</taxon>
        <taxon>Eurotiomycetes</taxon>
        <taxon>Eurotiomycetidae</taxon>
        <taxon>Eurotiales</taxon>
        <taxon>Aspergillaceae</taxon>
        <taxon>Penicillium</taxon>
    </lineage>
</organism>
<dbReference type="AlphaFoldDB" id="S7Z961"/>
<dbReference type="HOGENOM" id="CLU_2062285_0_0_1"/>
<dbReference type="Proteomes" id="UP000019376">
    <property type="component" value="Unassembled WGS sequence"/>
</dbReference>
<accession>S7Z961</accession>
<gene>
    <name evidence="1" type="ORF">PDE_00143</name>
</gene>
<protein>
    <submittedName>
        <fullName evidence="1">Uncharacterized protein</fullName>
    </submittedName>
</protein>
<evidence type="ECO:0000313" key="2">
    <source>
        <dbReference type="Proteomes" id="UP000019376"/>
    </source>
</evidence>
<keyword evidence="2" id="KW-1185">Reference proteome</keyword>
<sequence length="119" mass="12593">MAATQKLCKPDPCIPLGEDSGSPLLTMELCAAVSLTSDMGASAFSWDNPNGLVLVDEEASWTSQPPKYTIKSTRPKGKRLKIHRLDCGSKVLTSRTQTSAASICRHGVAALDCSSLAVT</sequence>
<reference evidence="1 2" key="1">
    <citation type="journal article" date="2013" name="PLoS ONE">
        <title>Genomic and secretomic analyses reveal unique features of the lignocellulolytic enzyme system of Penicillium decumbens.</title>
        <authorList>
            <person name="Liu G."/>
            <person name="Zhang L."/>
            <person name="Wei X."/>
            <person name="Zou G."/>
            <person name="Qin Y."/>
            <person name="Ma L."/>
            <person name="Li J."/>
            <person name="Zheng H."/>
            <person name="Wang S."/>
            <person name="Wang C."/>
            <person name="Xun L."/>
            <person name="Zhao G.-P."/>
            <person name="Zhou Z."/>
            <person name="Qu Y."/>
        </authorList>
    </citation>
    <scope>NUCLEOTIDE SEQUENCE [LARGE SCALE GENOMIC DNA]</scope>
    <source>
        <strain evidence="2">114-2 / CGMCC 5302</strain>
    </source>
</reference>
<name>S7Z961_PENO1</name>
<dbReference type="EMBL" id="KB644408">
    <property type="protein sequence ID" value="EPS25211.1"/>
    <property type="molecule type" value="Genomic_DNA"/>
</dbReference>